<dbReference type="InterPro" id="IPR050463">
    <property type="entry name" value="Gfo/Idh/MocA_oxidrdct_glycsds"/>
</dbReference>
<evidence type="ECO:0000313" key="6">
    <source>
        <dbReference type="Proteomes" id="UP001321018"/>
    </source>
</evidence>
<dbReference type="SUPFAM" id="SSF55347">
    <property type="entry name" value="Glyceraldehyde-3-phosphate dehydrogenase-like, C-terminal domain"/>
    <property type="match status" value="1"/>
</dbReference>
<dbReference type="Gene3D" id="3.30.360.10">
    <property type="entry name" value="Dihydrodipicolinate Reductase, domain 2"/>
    <property type="match status" value="1"/>
</dbReference>
<dbReference type="EMBL" id="JAOPKA010000003">
    <property type="protein sequence ID" value="MCU4741279.1"/>
    <property type="molecule type" value="Genomic_DNA"/>
</dbReference>
<evidence type="ECO:0000259" key="3">
    <source>
        <dbReference type="Pfam" id="PF01408"/>
    </source>
</evidence>
<dbReference type="InterPro" id="IPR000683">
    <property type="entry name" value="Gfo/Idh/MocA-like_OxRdtase_N"/>
</dbReference>
<proteinExistence type="predicted"/>
<dbReference type="Pfam" id="PF01408">
    <property type="entry name" value="GFO_IDH_MocA"/>
    <property type="match status" value="1"/>
</dbReference>
<keyword evidence="1" id="KW-0560">Oxidoreductase</keyword>
<feature type="compositionally biased region" description="Low complexity" evidence="2">
    <location>
        <begin position="364"/>
        <end position="374"/>
    </location>
</feature>
<feature type="region of interest" description="Disordered" evidence="2">
    <location>
        <begin position="352"/>
        <end position="374"/>
    </location>
</feature>
<feature type="domain" description="Gfo/Idh/MocA-like oxidoreductase N-terminal" evidence="3">
    <location>
        <begin position="5"/>
        <end position="117"/>
    </location>
</feature>
<reference evidence="5" key="1">
    <citation type="submission" date="2022-09" db="EMBL/GenBank/DDBJ databases">
        <title>Enrichment on poylsaccharides allowed isolation of novel metabolic and taxonomic groups of Haloarchaea.</title>
        <authorList>
            <person name="Sorokin D.Y."/>
            <person name="Elcheninov A.G."/>
            <person name="Khizhniak T.V."/>
            <person name="Kolganova T.V."/>
            <person name="Kublanov I.V."/>
        </authorList>
    </citation>
    <scope>NUCLEOTIDE SEQUENCE</scope>
    <source>
        <strain evidence="5">AArc-xg1-1</strain>
    </source>
</reference>
<protein>
    <submittedName>
        <fullName evidence="5">Gfo/Idh/MocA family oxidoreductase</fullName>
    </submittedName>
</protein>
<dbReference type="Proteomes" id="UP001321018">
    <property type="component" value="Unassembled WGS sequence"/>
</dbReference>
<dbReference type="GO" id="GO:0000166">
    <property type="term" value="F:nucleotide binding"/>
    <property type="evidence" value="ECO:0007669"/>
    <property type="project" value="InterPro"/>
</dbReference>
<sequence>MKPVDVGIVGCGTISDAYLSNADQFDQYRITTCADIDRDRAESKAAEYDVAAADVSELLEDPTIEIVVNLTPPTVHAEVCTQVLEAGKHVYTEKPFATTVEDAEAILETAAERDLLVGSAPDTFLGAGLQTCRSVLDEGRIGRPIGATAIWTSPGHESWHPNPDLYYREGGGPLFDMGPYYVTALVNLLGPAKRVAGSVGRASDERTITSEPRHGETIDVEVPTHEAGVVDFESGAIANVLTSFDVQDSTLPWPAFELYGTEGTIRLTDPNEFDGTVEVSGHDTDGWETVPHTHEYTGGRGAGVADMALAIRTDWDQRTSGELATHVLEILAGIRSSSDESEYVTLEADCERPPALPSEFPVVGSDSSTDSGDE</sequence>
<dbReference type="GO" id="GO:0016491">
    <property type="term" value="F:oxidoreductase activity"/>
    <property type="evidence" value="ECO:0007669"/>
    <property type="project" value="UniProtKB-KW"/>
</dbReference>
<accession>A0AAP2YXD8</accession>
<comment type="caution">
    <text evidence="5">The sequence shown here is derived from an EMBL/GenBank/DDBJ whole genome shotgun (WGS) entry which is preliminary data.</text>
</comment>
<dbReference type="InterPro" id="IPR036291">
    <property type="entry name" value="NAD(P)-bd_dom_sf"/>
</dbReference>
<evidence type="ECO:0000256" key="1">
    <source>
        <dbReference type="ARBA" id="ARBA00023002"/>
    </source>
</evidence>
<evidence type="ECO:0000259" key="4">
    <source>
        <dbReference type="Pfam" id="PF22725"/>
    </source>
</evidence>
<dbReference type="SUPFAM" id="SSF51735">
    <property type="entry name" value="NAD(P)-binding Rossmann-fold domains"/>
    <property type="match status" value="1"/>
</dbReference>
<dbReference type="Gene3D" id="3.40.50.720">
    <property type="entry name" value="NAD(P)-binding Rossmann-like Domain"/>
    <property type="match status" value="1"/>
</dbReference>
<feature type="domain" description="GFO/IDH/MocA-like oxidoreductase" evidence="4">
    <location>
        <begin position="130"/>
        <end position="266"/>
    </location>
</feature>
<dbReference type="Pfam" id="PF22725">
    <property type="entry name" value="GFO_IDH_MocA_C3"/>
    <property type="match status" value="1"/>
</dbReference>
<evidence type="ECO:0000313" key="5">
    <source>
        <dbReference type="EMBL" id="MCU4741279.1"/>
    </source>
</evidence>
<gene>
    <name evidence="5" type="ORF">OB960_07680</name>
</gene>
<dbReference type="AlphaFoldDB" id="A0AAP2YXD8"/>
<evidence type="ECO:0000256" key="2">
    <source>
        <dbReference type="SAM" id="MobiDB-lite"/>
    </source>
</evidence>
<dbReference type="PANTHER" id="PTHR43818">
    <property type="entry name" value="BCDNA.GH03377"/>
    <property type="match status" value="1"/>
</dbReference>
<organism evidence="5 6">
    <name type="scientific">Natronoglomus mannanivorans</name>
    <dbReference type="NCBI Taxonomy" id="2979990"/>
    <lineage>
        <taxon>Archaea</taxon>
        <taxon>Methanobacteriati</taxon>
        <taxon>Methanobacteriota</taxon>
        <taxon>Stenosarchaea group</taxon>
        <taxon>Halobacteria</taxon>
        <taxon>Halobacteriales</taxon>
        <taxon>Natrialbaceae</taxon>
        <taxon>Natronoglomus</taxon>
    </lineage>
</organism>
<dbReference type="InterPro" id="IPR055170">
    <property type="entry name" value="GFO_IDH_MocA-like_dom"/>
</dbReference>
<dbReference type="RefSeq" id="WP_338003109.1">
    <property type="nucleotide sequence ID" value="NZ_JAOPKA010000003.1"/>
</dbReference>
<dbReference type="PANTHER" id="PTHR43818:SF11">
    <property type="entry name" value="BCDNA.GH03377"/>
    <property type="match status" value="1"/>
</dbReference>
<name>A0AAP2YXD8_9EURY</name>